<evidence type="ECO:0008006" key="4">
    <source>
        <dbReference type="Google" id="ProtNLM"/>
    </source>
</evidence>
<dbReference type="Gene3D" id="2.40.70.10">
    <property type="entry name" value="Acid Proteases"/>
    <property type="match status" value="1"/>
</dbReference>
<dbReference type="InterPro" id="IPR021109">
    <property type="entry name" value="Peptidase_aspartic_dom_sf"/>
</dbReference>
<sequence length="241" mass="26793">QPHSVVQRRLLEGNISRLCGEAQDTLSRVRSPLAESKEGAEAEERSESTIDDSTEEKESPEESERSLRSEEEDEEDEQADRRDAVGKAGRKEAGMDRGEEGVEEKQRTPFLSALQVQSKCGDAEVKVSINTGCQYNHISSTCCRRLGLKISPKIKPVSESMPNAVTSMQILIGSERVQCTAQVIDDEAIELCLGLQTLLELKCCVDLNSRLLRLHSTGEELPFLETPTLSQCHHRDNNKNL</sequence>
<dbReference type="Proteomes" id="UP001274896">
    <property type="component" value="Unassembled WGS sequence"/>
</dbReference>
<proteinExistence type="predicted"/>
<dbReference type="AlphaFoldDB" id="A0AAE0QMY1"/>
<protein>
    <recommendedName>
        <fullName evidence="4">Nuclear receptor interacting protein 2</fullName>
    </recommendedName>
</protein>
<dbReference type="PANTHER" id="PTHR12917">
    <property type="entry name" value="ASPARTYL PROTEASE DDI-RELATED"/>
    <property type="match status" value="1"/>
</dbReference>
<evidence type="ECO:0000313" key="3">
    <source>
        <dbReference type="Proteomes" id="UP001274896"/>
    </source>
</evidence>
<dbReference type="PANTHER" id="PTHR12917:SF17">
    <property type="entry name" value="NUCLEAR RECEPTOR-INTERACTING PROTEIN 2"/>
    <property type="match status" value="1"/>
</dbReference>
<gene>
    <name evidence="2" type="ORF">QTP70_025404</name>
</gene>
<evidence type="ECO:0000256" key="1">
    <source>
        <dbReference type="SAM" id="MobiDB-lite"/>
    </source>
</evidence>
<feature type="compositionally biased region" description="Basic and acidic residues" evidence="1">
    <location>
        <begin position="56"/>
        <end position="69"/>
    </location>
</feature>
<comment type="caution">
    <text evidence="2">The sequence shown here is derived from an EMBL/GenBank/DDBJ whole genome shotgun (WGS) entry which is preliminary data.</text>
</comment>
<reference evidence="2" key="1">
    <citation type="submission" date="2023-06" db="EMBL/GenBank/DDBJ databases">
        <title>Male Hemibagrus guttatus genome.</title>
        <authorList>
            <person name="Bian C."/>
        </authorList>
    </citation>
    <scope>NUCLEOTIDE SEQUENCE</scope>
    <source>
        <strain evidence="2">Male_cb2023</strain>
        <tissue evidence="2">Muscle</tissue>
    </source>
</reference>
<feature type="region of interest" description="Disordered" evidence="1">
    <location>
        <begin position="1"/>
        <end position="108"/>
    </location>
</feature>
<feature type="non-terminal residue" evidence="2">
    <location>
        <position position="1"/>
    </location>
</feature>
<name>A0AAE0QMY1_9TELE</name>
<evidence type="ECO:0000313" key="2">
    <source>
        <dbReference type="EMBL" id="KAK3526372.1"/>
    </source>
</evidence>
<feature type="compositionally biased region" description="Basic and acidic residues" evidence="1">
    <location>
        <begin position="35"/>
        <end position="48"/>
    </location>
</feature>
<dbReference type="EMBL" id="JAUCMX010000013">
    <property type="protein sequence ID" value="KAK3526372.1"/>
    <property type="molecule type" value="Genomic_DNA"/>
</dbReference>
<accession>A0AAE0QMY1</accession>
<organism evidence="2 3">
    <name type="scientific">Hemibagrus guttatus</name>
    <dbReference type="NCBI Taxonomy" id="175788"/>
    <lineage>
        <taxon>Eukaryota</taxon>
        <taxon>Metazoa</taxon>
        <taxon>Chordata</taxon>
        <taxon>Craniata</taxon>
        <taxon>Vertebrata</taxon>
        <taxon>Euteleostomi</taxon>
        <taxon>Actinopterygii</taxon>
        <taxon>Neopterygii</taxon>
        <taxon>Teleostei</taxon>
        <taxon>Ostariophysi</taxon>
        <taxon>Siluriformes</taxon>
        <taxon>Bagridae</taxon>
        <taxon>Hemibagrus</taxon>
    </lineage>
</organism>
<keyword evidence="3" id="KW-1185">Reference proteome</keyword>
<feature type="compositionally biased region" description="Basic and acidic residues" evidence="1">
    <location>
        <begin position="79"/>
        <end position="107"/>
    </location>
</feature>